<organism evidence="2 3">
    <name type="scientific">Collybiopsis luxurians FD-317 M1</name>
    <dbReference type="NCBI Taxonomy" id="944289"/>
    <lineage>
        <taxon>Eukaryota</taxon>
        <taxon>Fungi</taxon>
        <taxon>Dikarya</taxon>
        <taxon>Basidiomycota</taxon>
        <taxon>Agaricomycotina</taxon>
        <taxon>Agaricomycetes</taxon>
        <taxon>Agaricomycetidae</taxon>
        <taxon>Agaricales</taxon>
        <taxon>Marasmiineae</taxon>
        <taxon>Omphalotaceae</taxon>
        <taxon>Collybiopsis</taxon>
        <taxon>Collybiopsis luxurians</taxon>
    </lineage>
</organism>
<protein>
    <submittedName>
        <fullName evidence="2">Uncharacterized protein</fullName>
    </submittedName>
</protein>
<accession>A0A0D0CNR3</accession>
<proteinExistence type="predicted"/>
<evidence type="ECO:0000256" key="1">
    <source>
        <dbReference type="SAM" id="MobiDB-lite"/>
    </source>
</evidence>
<sequence length="73" mass="8521">MRSAGMKTDVFILPYSLSFLVEGNATTSCSWFLQKILTNRQNSECRNLLPQPEMNSMEGSRFRHHLRQDTNRE</sequence>
<evidence type="ECO:0000313" key="2">
    <source>
        <dbReference type="EMBL" id="KIK56928.1"/>
    </source>
</evidence>
<evidence type="ECO:0000313" key="3">
    <source>
        <dbReference type="Proteomes" id="UP000053593"/>
    </source>
</evidence>
<gene>
    <name evidence="2" type="ORF">GYMLUDRAFT_777001</name>
</gene>
<feature type="region of interest" description="Disordered" evidence="1">
    <location>
        <begin position="49"/>
        <end position="73"/>
    </location>
</feature>
<dbReference type="AlphaFoldDB" id="A0A0D0CNR3"/>
<reference evidence="2 3" key="1">
    <citation type="submission" date="2014-04" db="EMBL/GenBank/DDBJ databases">
        <title>Evolutionary Origins and Diversification of the Mycorrhizal Mutualists.</title>
        <authorList>
            <consortium name="DOE Joint Genome Institute"/>
            <consortium name="Mycorrhizal Genomics Consortium"/>
            <person name="Kohler A."/>
            <person name="Kuo A."/>
            <person name="Nagy L.G."/>
            <person name="Floudas D."/>
            <person name="Copeland A."/>
            <person name="Barry K.W."/>
            <person name="Cichocki N."/>
            <person name="Veneault-Fourrey C."/>
            <person name="LaButti K."/>
            <person name="Lindquist E.A."/>
            <person name="Lipzen A."/>
            <person name="Lundell T."/>
            <person name="Morin E."/>
            <person name="Murat C."/>
            <person name="Riley R."/>
            <person name="Ohm R."/>
            <person name="Sun H."/>
            <person name="Tunlid A."/>
            <person name="Henrissat B."/>
            <person name="Grigoriev I.V."/>
            <person name="Hibbett D.S."/>
            <person name="Martin F."/>
        </authorList>
    </citation>
    <scope>NUCLEOTIDE SEQUENCE [LARGE SCALE GENOMIC DNA]</scope>
    <source>
        <strain evidence="2 3">FD-317 M1</strain>
    </source>
</reference>
<keyword evidence="3" id="KW-1185">Reference proteome</keyword>
<dbReference type="EMBL" id="KN834794">
    <property type="protein sequence ID" value="KIK56928.1"/>
    <property type="molecule type" value="Genomic_DNA"/>
</dbReference>
<dbReference type="Proteomes" id="UP000053593">
    <property type="component" value="Unassembled WGS sequence"/>
</dbReference>
<name>A0A0D0CNR3_9AGAR</name>
<dbReference type="HOGENOM" id="CLU_2705054_0_0_1"/>